<keyword evidence="7" id="KW-1185">Reference proteome</keyword>
<dbReference type="NCBIfam" id="TIGR03111">
    <property type="entry name" value="glyc2_xrt_Gpos1"/>
    <property type="match status" value="1"/>
</dbReference>
<sequence>MVTINSVLNSFLFWAAWIIIPFIMEMVPAIGNIFILFRKHKRIKQKTKESEEQNLGFYPEITLMIPVYNSACTLEACIRSIYESDYPNDRINVYLINNQGKDNSFQVFCRCQSKYPELIMQWLNAEQGKSKALNMALFNSKGKYIINIDSDGILERSALKNLIAKFEADPEIQVMTGAILIEPRLIEEYPWVFPKLLRKTEFMEYAQAFLAGRNYASETNSVYTLSGAFSAFRKSAVLNSHMYNTDTICEDTELTFQMRYNKKEKVQICENAIFFVDPIDDMNKLYTQRQRWQRGSLEVSSMFLKDKLKVNRMFSDPTVRTLVYDHTFAFPRMIWYLALICLLFMNYSMQMVLFSVAILFLGYFVVGFFYFFSTVVFLKPFKELQKYYRKQWYVVFLLPFFNLLVFFIRFAGIINSINTSSAWKTRNFTEEKQAFKDEFLGNTSGIRGAIQKFRAFVNVPGMEDE</sequence>
<keyword evidence="2" id="KW-0328">Glycosyltransferase</keyword>
<evidence type="ECO:0000256" key="4">
    <source>
        <dbReference type="SAM" id="Phobius"/>
    </source>
</evidence>
<keyword evidence="3" id="KW-0808">Transferase</keyword>
<reference evidence="6 7" key="1">
    <citation type="submission" date="2020-08" db="EMBL/GenBank/DDBJ databases">
        <title>Genome public.</title>
        <authorList>
            <person name="Liu C."/>
            <person name="Sun Q."/>
        </authorList>
    </citation>
    <scope>NUCLEOTIDE SEQUENCE [LARGE SCALE GENOMIC DNA]</scope>
    <source>
        <strain evidence="6 7">NSJ-9</strain>
    </source>
</reference>
<keyword evidence="4" id="KW-0812">Transmembrane</keyword>
<name>A0ABR7GGC4_9FIRM</name>
<feature type="transmembrane region" description="Helical" evidence="4">
    <location>
        <begin position="392"/>
        <end position="412"/>
    </location>
</feature>
<evidence type="ECO:0000256" key="1">
    <source>
        <dbReference type="ARBA" id="ARBA00006739"/>
    </source>
</evidence>
<evidence type="ECO:0000313" key="6">
    <source>
        <dbReference type="EMBL" id="MBC5686488.1"/>
    </source>
</evidence>
<keyword evidence="4" id="KW-0472">Membrane</keyword>
<dbReference type="PANTHER" id="PTHR43630:SF1">
    <property type="entry name" value="POLY-BETA-1,6-N-ACETYL-D-GLUCOSAMINE SYNTHASE"/>
    <property type="match status" value="1"/>
</dbReference>
<dbReference type="InterPro" id="IPR017542">
    <property type="entry name" value="XrtG-assoc_glycosyltfrase"/>
</dbReference>
<feature type="transmembrane region" description="Helical" evidence="4">
    <location>
        <begin position="12"/>
        <end position="37"/>
    </location>
</feature>
<dbReference type="Proteomes" id="UP000643810">
    <property type="component" value="Unassembled WGS sequence"/>
</dbReference>
<organism evidence="6 7">
    <name type="scientific">Roseburia lenta</name>
    <dbReference type="NCBI Taxonomy" id="2763061"/>
    <lineage>
        <taxon>Bacteria</taxon>
        <taxon>Bacillati</taxon>
        <taxon>Bacillota</taxon>
        <taxon>Clostridia</taxon>
        <taxon>Lachnospirales</taxon>
        <taxon>Lachnospiraceae</taxon>
        <taxon>Roseburia</taxon>
    </lineage>
</organism>
<feature type="domain" description="Glycosyltransferase 2-like" evidence="5">
    <location>
        <begin position="63"/>
        <end position="236"/>
    </location>
</feature>
<evidence type="ECO:0000259" key="5">
    <source>
        <dbReference type="Pfam" id="PF00535"/>
    </source>
</evidence>
<comment type="caution">
    <text evidence="6">The sequence shown here is derived from an EMBL/GenBank/DDBJ whole genome shotgun (WGS) entry which is preliminary data.</text>
</comment>
<feature type="transmembrane region" description="Helical" evidence="4">
    <location>
        <begin position="322"/>
        <end position="345"/>
    </location>
</feature>
<gene>
    <name evidence="6" type="ORF">H8R94_07745</name>
</gene>
<dbReference type="Pfam" id="PF00535">
    <property type="entry name" value="Glycos_transf_2"/>
    <property type="match status" value="1"/>
</dbReference>
<dbReference type="CDD" id="cd06423">
    <property type="entry name" value="CESA_like"/>
    <property type="match status" value="1"/>
</dbReference>
<dbReference type="EMBL" id="JACOPG010000003">
    <property type="protein sequence ID" value="MBC5686488.1"/>
    <property type="molecule type" value="Genomic_DNA"/>
</dbReference>
<evidence type="ECO:0000256" key="3">
    <source>
        <dbReference type="ARBA" id="ARBA00022679"/>
    </source>
</evidence>
<evidence type="ECO:0000256" key="2">
    <source>
        <dbReference type="ARBA" id="ARBA00022676"/>
    </source>
</evidence>
<dbReference type="RefSeq" id="WP_186854316.1">
    <property type="nucleotide sequence ID" value="NZ_JACOPG010000003.1"/>
</dbReference>
<evidence type="ECO:0000313" key="7">
    <source>
        <dbReference type="Proteomes" id="UP000643810"/>
    </source>
</evidence>
<protein>
    <submittedName>
        <fullName evidence="6">Glycosyltransferase, exosortase G system-associated</fullName>
    </submittedName>
</protein>
<dbReference type="PANTHER" id="PTHR43630">
    <property type="entry name" value="POLY-BETA-1,6-N-ACETYL-D-GLUCOSAMINE SYNTHASE"/>
    <property type="match status" value="1"/>
</dbReference>
<proteinExistence type="inferred from homology"/>
<comment type="similarity">
    <text evidence="1">Belongs to the glycosyltransferase 2 family.</text>
</comment>
<accession>A0ABR7GGC4</accession>
<keyword evidence="4" id="KW-1133">Transmembrane helix</keyword>
<dbReference type="InterPro" id="IPR029044">
    <property type="entry name" value="Nucleotide-diphossugar_trans"/>
</dbReference>
<feature type="transmembrane region" description="Helical" evidence="4">
    <location>
        <begin position="351"/>
        <end position="372"/>
    </location>
</feature>
<dbReference type="SUPFAM" id="SSF53448">
    <property type="entry name" value="Nucleotide-diphospho-sugar transferases"/>
    <property type="match status" value="1"/>
</dbReference>
<dbReference type="InterPro" id="IPR001173">
    <property type="entry name" value="Glyco_trans_2-like"/>
</dbReference>
<dbReference type="Gene3D" id="3.90.550.10">
    <property type="entry name" value="Spore Coat Polysaccharide Biosynthesis Protein SpsA, Chain A"/>
    <property type="match status" value="1"/>
</dbReference>